<dbReference type="CDD" id="cd06558">
    <property type="entry name" value="crotonase-like"/>
    <property type="match status" value="1"/>
</dbReference>
<protein>
    <submittedName>
        <fullName evidence="4">Enoyl-CoA hydratase</fullName>
    </submittedName>
</protein>
<dbReference type="Proteomes" id="UP001500945">
    <property type="component" value="Unassembled WGS sequence"/>
</dbReference>
<keyword evidence="2" id="KW-0443">Lipid metabolism</keyword>
<keyword evidence="5" id="KW-1185">Reference proteome</keyword>
<comment type="caution">
    <text evidence="4">The sequence shown here is derived from an EMBL/GenBank/DDBJ whole genome shotgun (WGS) entry which is preliminary data.</text>
</comment>
<dbReference type="PANTHER" id="PTHR11941:SF169">
    <property type="entry name" value="(7AS)-7A-METHYL-1,5-DIOXO-2,3,5,6,7,7A-HEXAHYDRO-1H-INDENE-CARBOXYL-COA HYDROLASE"/>
    <property type="match status" value="1"/>
</dbReference>
<evidence type="ECO:0000256" key="1">
    <source>
        <dbReference type="ARBA" id="ARBA00005254"/>
    </source>
</evidence>
<dbReference type="Pfam" id="PF00378">
    <property type="entry name" value="ECH_1"/>
    <property type="match status" value="1"/>
</dbReference>
<dbReference type="InterPro" id="IPR001753">
    <property type="entry name" value="Enoyl-CoA_hydra/iso"/>
</dbReference>
<dbReference type="RefSeq" id="WP_345204413.1">
    <property type="nucleotide sequence ID" value="NZ_BAABGM010000010.1"/>
</dbReference>
<dbReference type="EMBL" id="BAABGM010000010">
    <property type="protein sequence ID" value="GAA4404033.1"/>
    <property type="molecule type" value="Genomic_DNA"/>
</dbReference>
<evidence type="ECO:0000256" key="2">
    <source>
        <dbReference type="ARBA" id="ARBA00023098"/>
    </source>
</evidence>
<gene>
    <name evidence="4" type="ORF">GCM10023168_16140</name>
</gene>
<dbReference type="SUPFAM" id="SSF52096">
    <property type="entry name" value="ClpP/crotonase"/>
    <property type="match status" value="1"/>
</dbReference>
<dbReference type="Gene3D" id="3.90.226.10">
    <property type="entry name" value="2-enoyl-CoA Hydratase, Chain A, domain 1"/>
    <property type="match status" value="1"/>
</dbReference>
<dbReference type="PANTHER" id="PTHR11941">
    <property type="entry name" value="ENOYL-COA HYDRATASE-RELATED"/>
    <property type="match status" value="1"/>
</dbReference>
<reference evidence="5" key="1">
    <citation type="journal article" date="2019" name="Int. J. Syst. Evol. Microbiol.">
        <title>The Global Catalogue of Microorganisms (GCM) 10K type strain sequencing project: providing services to taxonomists for standard genome sequencing and annotation.</title>
        <authorList>
            <consortium name="The Broad Institute Genomics Platform"/>
            <consortium name="The Broad Institute Genome Sequencing Center for Infectious Disease"/>
            <person name="Wu L."/>
            <person name="Ma J."/>
        </authorList>
    </citation>
    <scope>NUCLEOTIDE SEQUENCE [LARGE SCALE GENOMIC DNA]</scope>
    <source>
        <strain evidence="5">JCM 17809</strain>
    </source>
</reference>
<accession>A0ABP8KCB8</accession>
<evidence type="ECO:0000313" key="5">
    <source>
        <dbReference type="Proteomes" id="UP001500945"/>
    </source>
</evidence>
<evidence type="ECO:0000313" key="4">
    <source>
        <dbReference type="EMBL" id="GAA4404033.1"/>
    </source>
</evidence>
<comment type="similarity">
    <text evidence="1">Belongs to the enoyl-CoA hydratase/isomerase family.</text>
</comment>
<evidence type="ECO:0000256" key="3">
    <source>
        <dbReference type="ARBA" id="ARBA00023239"/>
    </source>
</evidence>
<proteinExistence type="inferred from homology"/>
<organism evidence="4 5">
    <name type="scientific">Fodinibacter luteus</name>
    <dbReference type="NCBI Taxonomy" id="552064"/>
    <lineage>
        <taxon>Bacteria</taxon>
        <taxon>Bacillati</taxon>
        <taxon>Actinomycetota</taxon>
        <taxon>Actinomycetes</taxon>
        <taxon>Micrococcales</taxon>
        <taxon>Intrasporangiaceae</taxon>
        <taxon>Fodinibacter (ex Wang et al. 2009)</taxon>
    </lineage>
</organism>
<keyword evidence="3" id="KW-0456">Lyase</keyword>
<dbReference type="InterPro" id="IPR029045">
    <property type="entry name" value="ClpP/crotonase-like_dom_sf"/>
</dbReference>
<name>A0ABP8KCB8_9MICO</name>
<sequence length="243" mass="25885">MPIHLDVADRVATVTIDRTHRRNALNHEALDELHHTVAEAIAGGARALVVTGAAGHFCSGADLTELEDVSFTSRLAEVLAHLTALPVTTVAAVEGSCMGLGMQLALACDIRVVADSARFAVPVARLGLMVDHWTIDRLARCWGEGAARLMVLTGTVLDADDAWRLGFAQQRGTLADAQGLAARAAALAPLSQAGSKVGFDAHHDNHAEVARYEAAFARAWASDDLTEGRRAFAERRDPVFRGH</sequence>